<evidence type="ECO:0000256" key="1">
    <source>
        <dbReference type="SAM" id="MobiDB-lite"/>
    </source>
</evidence>
<accession>A0A0M0JL54</accession>
<evidence type="ECO:0000313" key="2">
    <source>
        <dbReference type="EMBL" id="KOO26968.1"/>
    </source>
</evidence>
<keyword evidence="3" id="KW-1185">Reference proteome</keyword>
<protein>
    <submittedName>
        <fullName evidence="2">Uncharacterized protein</fullName>
    </submittedName>
</protein>
<dbReference type="EMBL" id="JWZX01002779">
    <property type="protein sequence ID" value="KOO26968.1"/>
    <property type="molecule type" value="Genomic_DNA"/>
</dbReference>
<gene>
    <name evidence="2" type="ORF">Ctob_007524</name>
</gene>
<organism evidence="2 3">
    <name type="scientific">Chrysochromulina tobinii</name>
    <dbReference type="NCBI Taxonomy" id="1460289"/>
    <lineage>
        <taxon>Eukaryota</taxon>
        <taxon>Haptista</taxon>
        <taxon>Haptophyta</taxon>
        <taxon>Prymnesiophyceae</taxon>
        <taxon>Prymnesiales</taxon>
        <taxon>Chrysochromulinaceae</taxon>
        <taxon>Chrysochromulina</taxon>
    </lineage>
</organism>
<feature type="region of interest" description="Disordered" evidence="1">
    <location>
        <begin position="32"/>
        <end position="56"/>
    </location>
</feature>
<sequence length="80" mass="8267">MDAHGGRVVCTRPRTAVGGNLGVHLGVIEGRVAPTRTHGGRRGGLGTHAGEGVMRPARVPIREPALCRLRHDSEQATGGG</sequence>
<proteinExistence type="predicted"/>
<reference evidence="3" key="1">
    <citation type="journal article" date="2015" name="PLoS Genet.">
        <title>Genome Sequence and Transcriptome Analyses of Chrysochromulina tobin: Metabolic Tools for Enhanced Algal Fitness in the Prominent Order Prymnesiales (Haptophyceae).</title>
        <authorList>
            <person name="Hovde B.T."/>
            <person name="Deodato C.R."/>
            <person name="Hunsperger H.M."/>
            <person name="Ryken S.A."/>
            <person name="Yost W."/>
            <person name="Jha R.K."/>
            <person name="Patterson J."/>
            <person name="Monnat R.J. Jr."/>
            <person name="Barlow S.B."/>
            <person name="Starkenburg S.R."/>
            <person name="Cattolico R.A."/>
        </authorList>
    </citation>
    <scope>NUCLEOTIDE SEQUENCE</scope>
    <source>
        <strain evidence="3">CCMP291</strain>
    </source>
</reference>
<dbReference type="AlphaFoldDB" id="A0A0M0JL54"/>
<evidence type="ECO:0000313" key="3">
    <source>
        <dbReference type="Proteomes" id="UP000037460"/>
    </source>
</evidence>
<feature type="non-terminal residue" evidence="2">
    <location>
        <position position="80"/>
    </location>
</feature>
<comment type="caution">
    <text evidence="2">The sequence shown here is derived from an EMBL/GenBank/DDBJ whole genome shotgun (WGS) entry which is preliminary data.</text>
</comment>
<name>A0A0M0JL54_9EUKA</name>
<dbReference type="Proteomes" id="UP000037460">
    <property type="component" value="Unassembled WGS sequence"/>
</dbReference>